<feature type="non-terminal residue" evidence="2">
    <location>
        <position position="1"/>
    </location>
</feature>
<evidence type="ECO:0000313" key="3">
    <source>
        <dbReference type="Proteomes" id="UP000698752"/>
    </source>
</evidence>
<organism evidence="2 3">
    <name type="scientific">Neoroseomonas terrae</name>
    <dbReference type="NCBI Taxonomy" id="424799"/>
    <lineage>
        <taxon>Bacteria</taxon>
        <taxon>Pseudomonadati</taxon>
        <taxon>Pseudomonadota</taxon>
        <taxon>Alphaproteobacteria</taxon>
        <taxon>Acetobacterales</taxon>
        <taxon>Acetobacteraceae</taxon>
        <taxon>Neoroseomonas</taxon>
    </lineage>
</organism>
<keyword evidence="3" id="KW-1185">Reference proteome</keyword>
<dbReference type="PANTHER" id="PTHR30441">
    <property type="entry name" value="DUF748 DOMAIN-CONTAINING PROTEIN"/>
    <property type="match status" value="1"/>
</dbReference>
<dbReference type="EMBL" id="JAAEDI010000002">
    <property type="protein sequence ID" value="MBR0648558.1"/>
    <property type="molecule type" value="Genomic_DNA"/>
</dbReference>
<comment type="caution">
    <text evidence="2">The sequence shown here is derived from an EMBL/GenBank/DDBJ whole genome shotgun (WGS) entry which is preliminary data.</text>
</comment>
<protein>
    <submittedName>
        <fullName evidence="2">AsmA-like C-terminal region-containing protein</fullName>
    </submittedName>
</protein>
<feature type="compositionally biased region" description="Pro residues" evidence="1">
    <location>
        <begin position="1"/>
        <end position="10"/>
    </location>
</feature>
<feature type="region of interest" description="Disordered" evidence="1">
    <location>
        <begin position="313"/>
        <end position="336"/>
    </location>
</feature>
<evidence type="ECO:0000256" key="1">
    <source>
        <dbReference type="SAM" id="MobiDB-lite"/>
    </source>
</evidence>
<proteinExistence type="predicted"/>
<dbReference type="Proteomes" id="UP000698752">
    <property type="component" value="Unassembled WGS sequence"/>
</dbReference>
<feature type="compositionally biased region" description="Low complexity" evidence="1">
    <location>
        <begin position="313"/>
        <end position="331"/>
    </location>
</feature>
<feature type="region of interest" description="Disordered" evidence="1">
    <location>
        <begin position="1"/>
        <end position="20"/>
    </location>
</feature>
<accession>A0ABS5EC06</accession>
<dbReference type="PANTHER" id="PTHR30441:SF8">
    <property type="entry name" value="DUF748 DOMAIN-CONTAINING PROTEIN"/>
    <property type="match status" value="1"/>
</dbReference>
<gene>
    <name evidence="2" type="ORF">GXW78_02695</name>
</gene>
<sequence length="353" mass="35980">PPAPAAPPATAPETPAPTDTARRVIPDIALPLDGLAAWQGRVELRAALARIGGADWRDLQATIAQDAQVLHVAPFAVTTPGGPLRGEARIDRNPSPPTVALALRSEGSGIDLAALRHARGEDVGIEGHAQIAVDATARGATTRALAATLTGEAGLALVDGRIDPAGLRRLGSDLLALLMPGAPRDGVALRCLALRVTADDGVATTSALLAETSVGRITGRAAVNLRNETVAARLLPDVQIFGVAVRAPVGIGGTLAAPRIGVDPGRALAQVIGDTVANRLWRDPSVEWLRGQPGGQPAADCAEQLRLARMGADGPAPPAAAAMPATPAVPGIPRELQGPAQDILRGLFGGRPR</sequence>
<dbReference type="RefSeq" id="WP_246521777.1">
    <property type="nucleotide sequence ID" value="NZ_JAAEDI010000002.1"/>
</dbReference>
<reference evidence="3" key="1">
    <citation type="journal article" date="2021" name="Syst. Appl. Microbiol.">
        <title>Roseomonas hellenica sp. nov., isolated from roots of wild-growing Alkanna tinctoria.</title>
        <authorList>
            <person name="Rat A."/>
            <person name="Naranjo H.D."/>
            <person name="Lebbe L."/>
            <person name="Cnockaert M."/>
            <person name="Krigas N."/>
            <person name="Grigoriadou K."/>
            <person name="Maloupa E."/>
            <person name="Willems A."/>
        </authorList>
    </citation>
    <scope>NUCLEOTIDE SEQUENCE [LARGE SCALE GENOMIC DNA]</scope>
    <source>
        <strain evidence="3">LMG 31159</strain>
    </source>
</reference>
<name>A0ABS5EC06_9PROT</name>
<dbReference type="InterPro" id="IPR052894">
    <property type="entry name" value="AsmA-related"/>
</dbReference>
<evidence type="ECO:0000313" key="2">
    <source>
        <dbReference type="EMBL" id="MBR0648558.1"/>
    </source>
</evidence>